<dbReference type="PANTHER" id="PTHR47797">
    <property type="entry name" value="DEHYDROGENASE, PUTATIVE (AFU_ORTHOLOGUE AFUA_8G05805)-RELATED"/>
    <property type="match status" value="1"/>
</dbReference>
<evidence type="ECO:0000313" key="11">
    <source>
        <dbReference type="EMBL" id="EAU36270.1"/>
    </source>
</evidence>
<dbReference type="HOGENOM" id="CLU_031471_1_0_1"/>
<keyword evidence="4" id="KW-0249">Electron transport</keyword>
<keyword evidence="3 7" id="KW-0812">Transmembrane</keyword>
<feature type="transmembrane region" description="Helical" evidence="7">
    <location>
        <begin position="284"/>
        <end position="303"/>
    </location>
</feature>
<dbReference type="OrthoDB" id="19261at2759"/>
<dbReference type="STRING" id="341663.Q0CTI8"/>
<evidence type="ECO:0000256" key="6">
    <source>
        <dbReference type="ARBA" id="ARBA00023136"/>
    </source>
</evidence>
<dbReference type="Gene3D" id="2.60.40.1210">
    <property type="entry name" value="Cellobiose dehydrogenase, cytochrome domain"/>
    <property type="match status" value="1"/>
</dbReference>
<dbReference type="Proteomes" id="UP000007963">
    <property type="component" value="Unassembled WGS sequence"/>
</dbReference>
<dbReference type="InterPro" id="IPR005018">
    <property type="entry name" value="DOMON_domain"/>
</dbReference>
<evidence type="ECO:0000256" key="4">
    <source>
        <dbReference type="ARBA" id="ARBA00022982"/>
    </source>
</evidence>
<dbReference type="SMART" id="SM00664">
    <property type="entry name" value="DoH"/>
    <property type="match status" value="1"/>
</dbReference>
<dbReference type="SMART" id="SM00665">
    <property type="entry name" value="B561"/>
    <property type="match status" value="1"/>
</dbReference>
<evidence type="ECO:0000256" key="3">
    <source>
        <dbReference type="ARBA" id="ARBA00022692"/>
    </source>
</evidence>
<feature type="transmembrane region" description="Helical" evidence="7">
    <location>
        <begin position="251"/>
        <end position="272"/>
    </location>
</feature>
<sequence length="389" mass="41732">MARIYLCSWMALLAGAFAQLQTFSPPGQSAVSYSVNIPSTTASSGSGPIYIQLKSTQELAWFAWGQGSRMQGANIFVAYASQDGTNVTVSPRLGIEHVEPTYNSQAQISLLTGSGIKDGIMTANIRCNSCLAWPGGSEDPNNPASPWVWAVKYGIPLHSDSLSFPITIHDVSGVAVLDLQEAIGGASDNPFLASNNSNSAGQALTTYNSGSIARLRVAHAVLMILVFVIFFPLFALMLHTGTHSRIVDFHAFFQLFTLAVAIAGFGIGISLAKSLHLVGTYHPIIGMVAVPALILFQPAMGFLQHRYFHKTGKKSVFAYLHRWFGRSIIVLGIVNGGLGFHLARNVTSTAPVGAIVAYSVVAGIIGLAYVLVVIFLPLRKQRRQRKPDS</sequence>
<feature type="transmembrane region" description="Helical" evidence="7">
    <location>
        <begin position="217"/>
        <end position="239"/>
    </location>
</feature>
<dbReference type="Gene3D" id="1.20.120.1770">
    <property type="match status" value="1"/>
</dbReference>
<keyword evidence="8" id="KW-0732">Signal</keyword>
<keyword evidence="2" id="KW-0813">Transport</keyword>
<keyword evidence="6 7" id="KW-0472">Membrane</keyword>
<dbReference type="GeneID" id="4317892"/>
<evidence type="ECO:0000256" key="5">
    <source>
        <dbReference type="ARBA" id="ARBA00022989"/>
    </source>
</evidence>
<dbReference type="OMA" id="IVWYIWV"/>
<evidence type="ECO:0000256" key="2">
    <source>
        <dbReference type="ARBA" id="ARBA00022448"/>
    </source>
</evidence>
<feature type="transmembrane region" description="Helical" evidence="7">
    <location>
        <begin position="323"/>
        <end position="343"/>
    </location>
</feature>
<dbReference type="EMBL" id="CH476597">
    <property type="protein sequence ID" value="EAU36270.1"/>
    <property type="molecule type" value="Genomic_DNA"/>
</dbReference>
<dbReference type="Pfam" id="PF16010">
    <property type="entry name" value="CDH-cyt"/>
    <property type="match status" value="1"/>
</dbReference>
<feature type="transmembrane region" description="Helical" evidence="7">
    <location>
        <begin position="355"/>
        <end position="376"/>
    </location>
</feature>
<dbReference type="AlphaFoldDB" id="Q0CTI8"/>
<dbReference type="RefSeq" id="XP_001212174.1">
    <property type="nucleotide sequence ID" value="XM_001212174.1"/>
</dbReference>
<feature type="domain" description="DOMON" evidence="9">
    <location>
        <begin position="61"/>
        <end position="152"/>
    </location>
</feature>
<organism evidence="11 12">
    <name type="scientific">Aspergillus terreus (strain NIH 2624 / FGSC A1156)</name>
    <dbReference type="NCBI Taxonomy" id="341663"/>
    <lineage>
        <taxon>Eukaryota</taxon>
        <taxon>Fungi</taxon>
        <taxon>Dikarya</taxon>
        <taxon>Ascomycota</taxon>
        <taxon>Pezizomycotina</taxon>
        <taxon>Eurotiomycetes</taxon>
        <taxon>Eurotiomycetidae</taxon>
        <taxon>Eurotiales</taxon>
        <taxon>Aspergillaceae</taxon>
        <taxon>Aspergillus</taxon>
        <taxon>Aspergillus subgen. Circumdati</taxon>
    </lineage>
</organism>
<dbReference type="eggNOG" id="ENOG502QWMM">
    <property type="taxonomic scope" value="Eukaryota"/>
</dbReference>
<evidence type="ECO:0000259" key="10">
    <source>
        <dbReference type="SMART" id="SM00665"/>
    </source>
</evidence>
<keyword evidence="5 7" id="KW-1133">Transmembrane helix</keyword>
<dbReference type="InterPro" id="IPR015920">
    <property type="entry name" value="Cellobiose_DH-like_cyt"/>
</dbReference>
<dbReference type="GO" id="GO:0016020">
    <property type="term" value="C:membrane"/>
    <property type="evidence" value="ECO:0007669"/>
    <property type="project" value="UniProtKB-SubCell"/>
</dbReference>
<name>Q0CTI8_ASPTN</name>
<dbReference type="PANTHER" id="PTHR47797:SF1">
    <property type="entry name" value="CYTOCHROME B561 DOMAIN-CONTAINING PROTEIN-RELATED"/>
    <property type="match status" value="1"/>
</dbReference>
<evidence type="ECO:0008006" key="13">
    <source>
        <dbReference type="Google" id="ProtNLM"/>
    </source>
</evidence>
<reference evidence="12" key="1">
    <citation type="submission" date="2005-09" db="EMBL/GenBank/DDBJ databases">
        <title>Annotation of the Aspergillus terreus NIH2624 genome.</title>
        <authorList>
            <person name="Birren B.W."/>
            <person name="Lander E.S."/>
            <person name="Galagan J.E."/>
            <person name="Nusbaum C."/>
            <person name="Devon K."/>
            <person name="Henn M."/>
            <person name="Ma L.-J."/>
            <person name="Jaffe D.B."/>
            <person name="Butler J."/>
            <person name="Alvarez P."/>
            <person name="Gnerre S."/>
            <person name="Grabherr M."/>
            <person name="Kleber M."/>
            <person name="Mauceli E.W."/>
            <person name="Brockman W."/>
            <person name="Rounsley S."/>
            <person name="Young S.K."/>
            <person name="LaButti K."/>
            <person name="Pushparaj V."/>
            <person name="DeCaprio D."/>
            <person name="Crawford M."/>
            <person name="Koehrsen M."/>
            <person name="Engels R."/>
            <person name="Montgomery P."/>
            <person name="Pearson M."/>
            <person name="Howarth C."/>
            <person name="Larson L."/>
            <person name="Luoma S."/>
            <person name="White J."/>
            <person name="Alvarado L."/>
            <person name="Kodira C.D."/>
            <person name="Zeng Q."/>
            <person name="Oleary S."/>
            <person name="Yandava C."/>
            <person name="Denning D.W."/>
            <person name="Nierman W.C."/>
            <person name="Milne T."/>
            <person name="Madden K."/>
        </authorList>
    </citation>
    <scope>NUCLEOTIDE SEQUENCE [LARGE SCALE GENOMIC DNA]</scope>
    <source>
        <strain evidence="12">NIH 2624 / FGSC A1156</strain>
    </source>
</reference>
<evidence type="ECO:0000259" key="9">
    <source>
        <dbReference type="SMART" id="SM00664"/>
    </source>
</evidence>
<dbReference type="CDD" id="cd09630">
    <property type="entry name" value="CDH_like_cytochrome"/>
    <property type="match status" value="1"/>
</dbReference>
<protein>
    <recommendedName>
        <fullName evidence="13">Cytochrome b561 domain-containing protein</fullName>
    </recommendedName>
</protein>
<proteinExistence type="predicted"/>
<dbReference type="InterPro" id="IPR006593">
    <property type="entry name" value="Cyt_b561/ferric_Rdtase_TM"/>
</dbReference>
<accession>Q0CTI8</accession>
<gene>
    <name evidence="11" type="ORF">ATEG_02996</name>
</gene>
<evidence type="ECO:0000256" key="8">
    <source>
        <dbReference type="SAM" id="SignalP"/>
    </source>
</evidence>
<dbReference type="VEuPathDB" id="FungiDB:ATEG_02996"/>
<feature type="domain" description="Cytochrome b561" evidence="10">
    <location>
        <begin position="218"/>
        <end position="340"/>
    </location>
</feature>
<evidence type="ECO:0000256" key="1">
    <source>
        <dbReference type="ARBA" id="ARBA00004370"/>
    </source>
</evidence>
<comment type="subcellular location">
    <subcellularLocation>
        <location evidence="1">Membrane</location>
    </subcellularLocation>
</comment>
<evidence type="ECO:0000313" key="12">
    <source>
        <dbReference type="Proteomes" id="UP000007963"/>
    </source>
</evidence>
<evidence type="ECO:0000256" key="7">
    <source>
        <dbReference type="SAM" id="Phobius"/>
    </source>
</evidence>
<dbReference type="SUPFAM" id="SSF49344">
    <property type="entry name" value="CBD9-like"/>
    <property type="match status" value="1"/>
</dbReference>
<feature type="signal peptide" evidence="8">
    <location>
        <begin position="1"/>
        <end position="18"/>
    </location>
</feature>
<dbReference type="CDD" id="cd08760">
    <property type="entry name" value="Cyt_b561_FRRS1_like"/>
    <property type="match status" value="1"/>
</dbReference>
<feature type="chain" id="PRO_5004170623" description="Cytochrome b561 domain-containing protein" evidence="8">
    <location>
        <begin position="19"/>
        <end position="389"/>
    </location>
</feature>